<dbReference type="InterPro" id="IPR043502">
    <property type="entry name" value="DNA/RNA_pol_sf"/>
</dbReference>
<dbReference type="InterPro" id="IPR043128">
    <property type="entry name" value="Rev_trsase/Diguanyl_cyclase"/>
</dbReference>
<dbReference type="InterPro" id="IPR012337">
    <property type="entry name" value="RNaseH-like_sf"/>
</dbReference>
<dbReference type="GO" id="GO:0003676">
    <property type="term" value="F:nucleic acid binding"/>
    <property type="evidence" value="ECO:0007669"/>
    <property type="project" value="InterPro"/>
</dbReference>
<dbReference type="InterPro" id="IPR000477">
    <property type="entry name" value="RT_dom"/>
</dbReference>
<dbReference type="Proteomes" id="UP000499080">
    <property type="component" value="Unassembled WGS sequence"/>
</dbReference>
<proteinExistence type="predicted"/>
<dbReference type="Gene3D" id="3.10.10.10">
    <property type="entry name" value="HIV Type 1 Reverse Transcriptase, subunit A, domain 1"/>
    <property type="match status" value="1"/>
</dbReference>
<feature type="coiled-coil region" evidence="1">
    <location>
        <begin position="106"/>
        <end position="150"/>
    </location>
</feature>
<dbReference type="GO" id="GO:0042575">
    <property type="term" value="C:DNA polymerase complex"/>
    <property type="evidence" value="ECO:0007669"/>
    <property type="project" value="UniProtKB-ARBA"/>
</dbReference>
<organism evidence="3 4">
    <name type="scientific">Araneus ventricosus</name>
    <name type="common">Orbweaver spider</name>
    <name type="synonym">Epeira ventricosa</name>
    <dbReference type="NCBI Taxonomy" id="182803"/>
    <lineage>
        <taxon>Eukaryota</taxon>
        <taxon>Metazoa</taxon>
        <taxon>Ecdysozoa</taxon>
        <taxon>Arthropoda</taxon>
        <taxon>Chelicerata</taxon>
        <taxon>Arachnida</taxon>
        <taxon>Araneae</taxon>
        <taxon>Araneomorphae</taxon>
        <taxon>Entelegynae</taxon>
        <taxon>Araneoidea</taxon>
        <taxon>Araneidae</taxon>
        <taxon>Araneus</taxon>
    </lineage>
</organism>
<dbReference type="PANTHER" id="PTHR47331">
    <property type="entry name" value="PHD-TYPE DOMAIN-CONTAINING PROTEIN"/>
    <property type="match status" value="1"/>
</dbReference>
<dbReference type="PANTHER" id="PTHR47331:SF5">
    <property type="entry name" value="RIBONUCLEASE H"/>
    <property type="match status" value="1"/>
</dbReference>
<dbReference type="PROSITE" id="PS50994">
    <property type="entry name" value="INTEGRASE"/>
    <property type="match status" value="1"/>
</dbReference>
<dbReference type="SUPFAM" id="SSF53098">
    <property type="entry name" value="Ribonuclease H-like"/>
    <property type="match status" value="1"/>
</dbReference>
<gene>
    <name evidence="3" type="ORF">AVEN_209406_1</name>
</gene>
<dbReference type="SUPFAM" id="SSF56672">
    <property type="entry name" value="DNA/RNA polymerases"/>
    <property type="match status" value="1"/>
</dbReference>
<evidence type="ECO:0000313" key="3">
    <source>
        <dbReference type="EMBL" id="GBM91577.1"/>
    </source>
</evidence>
<feature type="domain" description="Integrase catalytic" evidence="2">
    <location>
        <begin position="1235"/>
        <end position="1381"/>
    </location>
</feature>
<dbReference type="GO" id="GO:0071897">
    <property type="term" value="P:DNA biosynthetic process"/>
    <property type="evidence" value="ECO:0007669"/>
    <property type="project" value="UniProtKB-ARBA"/>
</dbReference>
<dbReference type="Gene3D" id="3.30.420.10">
    <property type="entry name" value="Ribonuclease H-like superfamily/Ribonuclease H"/>
    <property type="match status" value="1"/>
</dbReference>
<evidence type="ECO:0000256" key="1">
    <source>
        <dbReference type="SAM" id="Coils"/>
    </source>
</evidence>
<accession>A0A4Y2JNR7</accession>
<keyword evidence="1" id="KW-0175">Coiled coil</keyword>
<dbReference type="InterPro" id="IPR008042">
    <property type="entry name" value="Retrotrans_Pao"/>
</dbReference>
<evidence type="ECO:0000313" key="4">
    <source>
        <dbReference type="Proteomes" id="UP000499080"/>
    </source>
</evidence>
<dbReference type="EMBL" id="BGPR01003716">
    <property type="protein sequence ID" value="GBM91577.1"/>
    <property type="molecule type" value="Genomic_DNA"/>
</dbReference>
<dbReference type="Gene3D" id="3.30.70.270">
    <property type="match status" value="1"/>
</dbReference>
<comment type="caution">
    <text evidence="3">The sequence shown here is derived from an EMBL/GenBank/DDBJ whole genome shotgun (WGS) entry which is preliminary data.</text>
</comment>
<dbReference type="OrthoDB" id="6436171at2759"/>
<dbReference type="Pfam" id="PF05380">
    <property type="entry name" value="Peptidase_A17"/>
    <property type="match status" value="1"/>
</dbReference>
<dbReference type="GO" id="GO:0015074">
    <property type="term" value="P:DNA integration"/>
    <property type="evidence" value="ECO:0007669"/>
    <property type="project" value="InterPro"/>
</dbReference>
<protein>
    <recommendedName>
        <fullName evidence="2">Integrase catalytic domain-containing protein</fullName>
    </recommendedName>
</protein>
<name>A0A4Y2JNR7_ARAVE</name>
<keyword evidence="4" id="KW-1185">Reference proteome</keyword>
<reference evidence="3 4" key="1">
    <citation type="journal article" date="2019" name="Sci. Rep.">
        <title>Orb-weaving spider Araneus ventricosus genome elucidates the spidroin gene catalogue.</title>
        <authorList>
            <person name="Kono N."/>
            <person name="Nakamura H."/>
            <person name="Ohtoshi R."/>
            <person name="Moran D.A.P."/>
            <person name="Shinohara A."/>
            <person name="Yoshida Y."/>
            <person name="Fujiwara M."/>
            <person name="Mori M."/>
            <person name="Tomita M."/>
            <person name="Arakawa K."/>
        </authorList>
    </citation>
    <scope>NUCLEOTIDE SEQUENCE [LARGE SCALE GENOMIC DNA]</scope>
</reference>
<evidence type="ECO:0000259" key="2">
    <source>
        <dbReference type="PROSITE" id="PS50994"/>
    </source>
</evidence>
<dbReference type="Pfam" id="PF00078">
    <property type="entry name" value="RVT_1"/>
    <property type="match status" value="1"/>
</dbReference>
<sequence>MDQIRKSVQPNHGSNSQIGSTESWIKFANRFNRIMDQICQSVHCLPMILQATTHKRKKIRKDELIAIAEEMGLMVPDKAKVVDLKALIESSDVYKDDIELVRNLVDGILEEKREKSEREKREYEIEKIKLAQLEKQLEIANSRENLANTSQTTEIREPGSLTNNLESLIKSVKTLTIPVPVRSESFNLFFHSLEKAFQNKSVPNELKAEILLNILGEKVNNLLAYVSREDVKEFEPTPQECLSNFKKAQRLPSETYVQFASRLCASFDYYCQFRKVTDFKSLCDLIVSDKIFETLELELMTHIAVKQGESFFKPQQLGRECDVYLSSRGRSTKELNRNAVSEAKQVVGNKWPTSKWRADKNVSKIFVSETKNITCVLCKRAYHSLSTCFQFRRLSVWDRAEVVKRNNLCFRCFSPHKLNECRSVENCFCLKPHHRMIHFPRENSGNPASHLTLDAPAFAPKQREESAEANPESQFVATGIEKGKPKNVLLSTIRALVRNKFSEWVEVRCLLDVGSQSCSCTKACAERLQLKMEKDIESVDVKSAGDTEASLCEDHFVRTHKRNEEGRYVVSMALSRDPSCLGNSEDMAVRQLNSLWKRLSRDSEYFSLHTDFLREYEDLGHLERVVESSEPPTQYYTPHHGVLRPDKLTTKLRVVFNASSPTTTGISLNDISMKGDVIEDVFQTISRFRRHKFAFTTDIQKMYRQILIDPDQQDLQRIVWKTGPNTEVSAYRLKTVTYGMSNAPFLAIRTLQQLAEDEKSRFPLASEALLDDTYMDDIVSGAPDLKTARRLQSQLRDALQSCGMTLHKWSSNSPELLNSSLSTDVEHSFSVDTDLSVKTLGISWKPFQDRFVFKVSISMKPSYTKREVLSVIARLYDPLGFLGPVLTKAKVLLQRLWQLRLDWDDVLPNPIADEWKEFVTTMKYIEKVKITRFVLTDTWLRIVLQGFADASEAAYGAVVYLQCFYQSNNAKVTILASKSRVAPIRVISIPRLELCACVLLAQLVQKIRSSLRLEISDIVLHTDSMIALAWLKTPANHLKTFIANRVSKVQRLTENCCWTHVPSPLNPADLVSRGLSPRDLPELKLWWSGPSFLERGELSSGPGPPLMNESEYSCELKNGVIPELPISSICVSTNCDLSFLSDLLCMSNSYVKILRIFSYVLRFVNVIKSNVIVSGPLSASELDQAENRLIGMVQGEVFSAEIRNLQCKKGVLPNSKLRNLNLFLDNDGVLRVGGRLAVHIEIVSDLTSEAFIATLKRFFGRRGKCAKLHSDNGKTFVGANQEIKELLKLVKEPGEQLSGFLSTEGIEWKFIPPRAPSFGGLWEAAVKSVKYHLKRIVGRSNLTYEEFLTVCIQIEGILNSRPLFPLSSSADHLNALTPAHF</sequence>
<dbReference type="InterPro" id="IPR001584">
    <property type="entry name" value="Integrase_cat-core"/>
</dbReference>
<dbReference type="InterPro" id="IPR036397">
    <property type="entry name" value="RNaseH_sf"/>
</dbReference>